<evidence type="ECO:0000256" key="2">
    <source>
        <dbReference type="SAM" id="MobiDB-lite"/>
    </source>
</evidence>
<reference evidence="4 5" key="2">
    <citation type="submission" date="2009-11" db="EMBL/GenBank/DDBJ databases">
        <title>The Genome Sequence of Allomyces macrogynus strain ATCC 38327.</title>
        <authorList>
            <consortium name="The Broad Institute Genome Sequencing Platform"/>
            <person name="Russ C."/>
            <person name="Cuomo C."/>
            <person name="Shea T."/>
            <person name="Young S.K."/>
            <person name="Zeng Q."/>
            <person name="Koehrsen M."/>
            <person name="Haas B."/>
            <person name="Borodovsky M."/>
            <person name="Guigo R."/>
            <person name="Alvarado L."/>
            <person name="Berlin A."/>
            <person name="Borenstein D."/>
            <person name="Chen Z."/>
            <person name="Engels R."/>
            <person name="Freedman E."/>
            <person name="Gellesch M."/>
            <person name="Goldberg J."/>
            <person name="Griggs A."/>
            <person name="Gujja S."/>
            <person name="Heiman D."/>
            <person name="Hepburn T."/>
            <person name="Howarth C."/>
            <person name="Jen D."/>
            <person name="Larson L."/>
            <person name="Lewis B."/>
            <person name="Mehta T."/>
            <person name="Park D."/>
            <person name="Pearson M."/>
            <person name="Roberts A."/>
            <person name="Saif S."/>
            <person name="Shenoy N."/>
            <person name="Sisk P."/>
            <person name="Stolte C."/>
            <person name="Sykes S."/>
            <person name="Walk T."/>
            <person name="White J."/>
            <person name="Yandava C."/>
            <person name="Burger G."/>
            <person name="Gray M.W."/>
            <person name="Holland P.W.H."/>
            <person name="King N."/>
            <person name="Lang F.B.F."/>
            <person name="Roger A.J."/>
            <person name="Ruiz-Trillo I."/>
            <person name="Lander E."/>
            <person name="Nusbaum C."/>
        </authorList>
    </citation>
    <scope>NUCLEOTIDE SEQUENCE [LARGE SCALE GENOMIC DNA]</scope>
    <source>
        <strain evidence="4 5">ATCC 38327</strain>
    </source>
</reference>
<dbReference type="GO" id="GO:0007165">
    <property type="term" value="P:signal transduction"/>
    <property type="evidence" value="ECO:0007669"/>
    <property type="project" value="InterPro"/>
</dbReference>
<dbReference type="VEuPathDB" id="FungiDB:AMAG_06375"/>
<evidence type="ECO:0000313" key="5">
    <source>
        <dbReference type="Proteomes" id="UP000054350"/>
    </source>
</evidence>
<dbReference type="STRING" id="578462.A0A0L0SGI6"/>
<dbReference type="OrthoDB" id="185175at2759"/>
<dbReference type="GO" id="GO:0005096">
    <property type="term" value="F:GTPase activator activity"/>
    <property type="evidence" value="ECO:0007669"/>
    <property type="project" value="UniProtKB-KW"/>
</dbReference>
<evidence type="ECO:0000256" key="1">
    <source>
        <dbReference type="ARBA" id="ARBA00022468"/>
    </source>
</evidence>
<feature type="region of interest" description="Disordered" evidence="2">
    <location>
        <begin position="116"/>
        <end position="141"/>
    </location>
</feature>
<dbReference type="SMART" id="SM00324">
    <property type="entry name" value="RhoGAP"/>
    <property type="match status" value="1"/>
</dbReference>
<proteinExistence type="predicted"/>
<protein>
    <recommendedName>
        <fullName evidence="3">Rho-GAP domain-containing protein</fullName>
    </recommendedName>
</protein>
<dbReference type="eggNOG" id="KOG4269">
    <property type="taxonomic scope" value="Eukaryota"/>
</dbReference>
<dbReference type="GO" id="GO:0005737">
    <property type="term" value="C:cytoplasm"/>
    <property type="evidence" value="ECO:0007669"/>
    <property type="project" value="TreeGrafter"/>
</dbReference>
<gene>
    <name evidence="4" type="ORF">AMAG_06375</name>
</gene>
<dbReference type="SUPFAM" id="SSF48350">
    <property type="entry name" value="GTPase activation domain, GAP"/>
    <property type="match status" value="1"/>
</dbReference>
<organism evidence="4 5">
    <name type="scientific">Allomyces macrogynus (strain ATCC 38327)</name>
    <name type="common">Allomyces javanicus var. macrogynus</name>
    <dbReference type="NCBI Taxonomy" id="578462"/>
    <lineage>
        <taxon>Eukaryota</taxon>
        <taxon>Fungi</taxon>
        <taxon>Fungi incertae sedis</taxon>
        <taxon>Blastocladiomycota</taxon>
        <taxon>Blastocladiomycetes</taxon>
        <taxon>Blastocladiales</taxon>
        <taxon>Blastocladiaceae</taxon>
        <taxon>Allomyces</taxon>
    </lineage>
</organism>
<dbReference type="InterPro" id="IPR000198">
    <property type="entry name" value="RhoGAP_dom"/>
</dbReference>
<sequence>MSTAGPPLDPDTLKQQNDQLWRLVERQRQVIFQLREELERALGGSSVVGAPTQASPAQASPASLATPSPALPAAAASLAALPPRTTSTNTAASAFVIPPADPAAAATAAAAAADATAGGSGSVPSTPISEEPPASSGGGLASAFGRLRLGGASASHASASARNHAGKLVAGSSPLARSSSSNPSTPRAPVFGVSLERAIAASRIKEGYELPAVVYRCIEYLDSQDAKNEEGIYRLSGSSATIRALKDRFNAEGDVDLCASTDYIDVHAVAGLLKLFFRELPGSLLTDQFHPGRHQ</sequence>
<evidence type="ECO:0000259" key="3">
    <source>
        <dbReference type="PROSITE" id="PS50238"/>
    </source>
</evidence>
<keyword evidence="5" id="KW-1185">Reference proteome</keyword>
<feature type="domain" description="Rho-GAP" evidence="3">
    <location>
        <begin position="193"/>
        <end position="295"/>
    </location>
</feature>
<keyword evidence="1" id="KW-0343">GTPase activation</keyword>
<dbReference type="EMBL" id="GG745338">
    <property type="protein sequence ID" value="KNE61559.1"/>
    <property type="molecule type" value="Genomic_DNA"/>
</dbReference>
<dbReference type="PROSITE" id="PS50238">
    <property type="entry name" value="RHOGAP"/>
    <property type="match status" value="1"/>
</dbReference>
<dbReference type="InterPro" id="IPR008936">
    <property type="entry name" value="Rho_GTPase_activation_prot"/>
</dbReference>
<feature type="compositionally biased region" description="Low complexity" evidence="2">
    <location>
        <begin position="50"/>
        <end position="68"/>
    </location>
</feature>
<feature type="region of interest" description="Disordered" evidence="2">
    <location>
        <begin position="47"/>
        <end position="68"/>
    </location>
</feature>
<dbReference type="AlphaFoldDB" id="A0A0L0SGI6"/>
<dbReference type="PANTHER" id="PTHR23176:SF129">
    <property type="entry name" value="RHO GTPASE ACTIVATING PROTEIN AT 16F, ISOFORM E-RELATED"/>
    <property type="match status" value="1"/>
</dbReference>
<evidence type="ECO:0000313" key="4">
    <source>
        <dbReference type="EMBL" id="KNE61559.1"/>
    </source>
</evidence>
<dbReference type="InterPro" id="IPR050729">
    <property type="entry name" value="Rho-GAP"/>
</dbReference>
<dbReference type="Gene3D" id="1.10.555.10">
    <property type="entry name" value="Rho GTPase activation protein"/>
    <property type="match status" value="1"/>
</dbReference>
<accession>A0A0L0SGI6</accession>
<dbReference type="Pfam" id="PF00620">
    <property type="entry name" value="RhoGAP"/>
    <property type="match status" value="1"/>
</dbReference>
<name>A0A0L0SGI6_ALLM3</name>
<dbReference type="PANTHER" id="PTHR23176">
    <property type="entry name" value="RHO/RAC/CDC GTPASE-ACTIVATING PROTEIN"/>
    <property type="match status" value="1"/>
</dbReference>
<reference evidence="4 5" key="1">
    <citation type="submission" date="2009-11" db="EMBL/GenBank/DDBJ databases">
        <title>Annotation of Allomyces macrogynus ATCC 38327.</title>
        <authorList>
            <consortium name="The Broad Institute Genome Sequencing Platform"/>
            <person name="Russ C."/>
            <person name="Cuomo C."/>
            <person name="Burger G."/>
            <person name="Gray M.W."/>
            <person name="Holland P.W.H."/>
            <person name="King N."/>
            <person name="Lang F.B.F."/>
            <person name="Roger A.J."/>
            <person name="Ruiz-Trillo I."/>
            <person name="Young S.K."/>
            <person name="Zeng Q."/>
            <person name="Gargeya S."/>
            <person name="Fitzgerald M."/>
            <person name="Haas B."/>
            <person name="Abouelleil A."/>
            <person name="Alvarado L."/>
            <person name="Arachchi H.M."/>
            <person name="Berlin A."/>
            <person name="Chapman S.B."/>
            <person name="Gearin G."/>
            <person name="Goldberg J."/>
            <person name="Griggs A."/>
            <person name="Gujja S."/>
            <person name="Hansen M."/>
            <person name="Heiman D."/>
            <person name="Howarth C."/>
            <person name="Larimer J."/>
            <person name="Lui A."/>
            <person name="MacDonald P.J.P."/>
            <person name="McCowen C."/>
            <person name="Montmayeur A."/>
            <person name="Murphy C."/>
            <person name="Neiman D."/>
            <person name="Pearson M."/>
            <person name="Priest M."/>
            <person name="Roberts A."/>
            <person name="Saif S."/>
            <person name="Shea T."/>
            <person name="Sisk P."/>
            <person name="Stolte C."/>
            <person name="Sykes S."/>
            <person name="Wortman J."/>
            <person name="Nusbaum C."/>
            <person name="Birren B."/>
        </authorList>
    </citation>
    <scope>NUCLEOTIDE SEQUENCE [LARGE SCALE GENOMIC DNA]</scope>
    <source>
        <strain evidence="4 5">ATCC 38327</strain>
    </source>
</reference>
<dbReference type="Proteomes" id="UP000054350">
    <property type="component" value="Unassembled WGS sequence"/>
</dbReference>